<dbReference type="Proteomes" id="UP001566132">
    <property type="component" value="Unassembled WGS sequence"/>
</dbReference>
<evidence type="ECO:0000256" key="2">
    <source>
        <dbReference type="ARBA" id="ARBA00004286"/>
    </source>
</evidence>
<dbReference type="InterPro" id="IPR011011">
    <property type="entry name" value="Znf_FYVE_PHD"/>
</dbReference>
<keyword evidence="4" id="KW-0539">Nucleus</keyword>
<evidence type="ECO:0000256" key="4">
    <source>
        <dbReference type="ARBA" id="ARBA00023242"/>
    </source>
</evidence>
<dbReference type="InterPro" id="IPR003511">
    <property type="entry name" value="HORMA_dom"/>
</dbReference>
<sequence length="434" mass="50080">MFAVMQKSSETMEMVLQVSDVKNAVKSYQMSKKYVKRLVKITLLNILKRRVDIPETEFEKRDLEGVEYFVFKRKSQNRFIKIYHSAGTGIIDAIEKDYLKEMKLYFIQKTTRKILETYQMKIRYNKDESKASKTAASAQKDTAEFIQTINMLPGTQLVGDDIEFFIELVYNDGTPGQYEPPNFQTSMESICPQLTFNDSVKLGSISTGFHKITAFGKGDNFVITRFSTPIEVDEYGDEGENMENKLAELGKEEKSRSPYGNFIEGVERKCSNNKLALKENNFSSEEFKTINSSISNEYVSGMDWPEDKVNCVCGWNLPKTYNNCKCSKCGNRVHIICHGYLSPLFVKPEYFQCENCKPTQKNSVLAAKIRVTIHDCWENNRIPEYVNRTAIEKKLIFDKLKTFKILDNKGNIVPKRVNVAMRILFNYQDSEMLN</sequence>
<protein>
    <recommendedName>
        <fullName evidence="6">HORMA domain-containing protein</fullName>
    </recommendedName>
</protein>
<dbReference type="Pfam" id="PF02301">
    <property type="entry name" value="HORMA"/>
    <property type="match status" value="1"/>
</dbReference>
<dbReference type="PROSITE" id="PS50815">
    <property type="entry name" value="HORMA"/>
    <property type="match status" value="1"/>
</dbReference>
<dbReference type="GO" id="GO:0005634">
    <property type="term" value="C:nucleus"/>
    <property type="evidence" value="ECO:0007669"/>
    <property type="project" value="UniProtKB-SubCell"/>
</dbReference>
<comment type="caution">
    <text evidence="7">The sequence shown here is derived from an EMBL/GenBank/DDBJ whole genome shotgun (WGS) entry which is preliminary data.</text>
</comment>
<dbReference type="PANTHER" id="PTHR48225">
    <property type="entry name" value="HORMA DOMAIN-CONTAINING PROTEIN 1"/>
    <property type="match status" value="1"/>
</dbReference>
<comment type="subcellular location">
    <subcellularLocation>
        <location evidence="2">Chromosome</location>
    </subcellularLocation>
    <subcellularLocation>
        <location evidence="1">Nucleus</location>
    </subcellularLocation>
</comment>
<evidence type="ECO:0000313" key="7">
    <source>
        <dbReference type="EMBL" id="KAL1491368.1"/>
    </source>
</evidence>
<reference evidence="7 8" key="1">
    <citation type="submission" date="2024-05" db="EMBL/GenBank/DDBJ databases">
        <title>Genetic variation in Jamaican populations of the coffee berry borer (Hypothenemus hampei).</title>
        <authorList>
            <person name="Errbii M."/>
            <person name="Myrie A."/>
        </authorList>
    </citation>
    <scope>NUCLEOTIDE SEQUENCE [LARGE SCALE GENOMIC DNA]</scope>
    <source>
        <strain evidence="7">JA-Hopewell-2020-01-JO</strain>
        <tissue evidence="7">Whole body</tissue>
    </source>
</reference>
<dbReference type="GO" id="GO:0005694">
    <property type="term" value="C:chromosome"/>
    <property type="evidence" value="ECO:0007669"/>
    <property type="project" value="UniProtKB-SubCell"/>
</dbReference>
<dbReference type="InterPro" id="IPR051294">
    <property type="entry name" value="HORMA_MeioticProgression"/>
</dbReference>
<dbReference type="Gene3D" id="3.30.900.10">
    <property type="entry name" value="HORMA domain"/>
    <property type="match status" value="1"/>
</dbReference>
<proteinExistence type="predicted"/>
<dbReference type="EMBL" id="JBDJPC010000009">
    <property type="protein sequence ID" value="KAL1491368.1"/>
    <property type="molecule type" value="Genomic_DNA"/>
</dbReference>
<evidence type="ECO:0000256" key="3">
    <source>
        <dbReference type="ARBA" id="ARBA00022454"/>
    </source>
</evidence>
<dbReference type="SUPFAM" id="SSF56019">
    <property type="entry name" value="The spindle assembly checkpoint protein mad2"/>
    <property type="match status" value="1"/>
</dbReference>
<dbReference type="GO" id="GO:0051321">
    <property type="term" value="P:meiotic cell cycle"/>
    <property type="evidence" value="ECO:0007669"/>
    <property type="project" value="UniProtKB-KW"/>
</dbReference>
<dbReference type="AlphaFoldDB" id="A0ABD1E9Y3"/>
<dbReference type="Gene3D" id="3.30.40.10">
    <property type="entry name" value="Zinc/RING finger domain, C3HC4 (zinc finger)"/>
    <property type="match status" value="1"/>
</dbReference>
<feature type="domain" description="HORMA" evidence="6">
    <location>
        <begin position="29"/>
        <end position="216"/>
    </location>
</feature>
<dbReference type="InterPro" id="IPR036570">
    <property type="entry name" value="HORMA_dom_sf"/>
</dbReference>
<dbReference type="SUPFAM" id="SSF57903">
    <property type="entry name" value="FYVE/PHD zinc finger"/>
    <property type="match status" value="1"/>
</dbReference>
<gene>
    <name evidence="7" type="ORF">ABEB36_011976</name>
</gene>
<organism evidence="7 8">
    <name type="scientific">Hypothenemus hampei</name>
    <name type="common">Coffee berry borer</name>
    <dbReference type="NCBI Taxonomy" id="57062"/>
    <lineage>
        <taxon>Eukaryota</taxon>
        <taxon>Metazoa</taxon>
        <taxon>Ecdysozoa</taxon>
        <taxon>Arthropoda</taxon>
        <taxon>Hexapoda</taxon>
        <taxon>Insecta</taxon>
        <taxon>Pterygota</taxon>
        <taxon>Neoptera</taxon>
        <taxon>Endopterygota</taxon>
        <taxon>Coleoptera</taxon>
        <taxon>Polyphaga</taxon>
        <taxon>Cucujiformia</taxon>
        <taxon>Curculionidae</taxon>
        <taxon>Scolytinae</taxon>
        <taxon>Hypothenemus</taxon>
    </lineage>
</organism>
<name>A0ABD1E9Y3_HYPHA</name>
<evidence type="ECO:0000259" key="6">
    <source>
        <dbReference type="PROSITE" id="PS50815"/>
    </source>
</evidence>
<evidence type="ECO:0000256" key="5">
    <source>
        <dbReference type="ARBA" id="ARBA00023254"/>
    </source>
</evidence>
<dbReference type="CDD" id="cd15489">
    <property type="entry name" value="PHD_SF"/>
    <property type="match status" value="1"/>
</dbReference>
<dbReference type="InterPro" id="IPR013083">
    <property type="entry name" value="Znf_RING/FYVE/PHD"/>
</dbReference>
<keyword evidence="3" id="KW-0158">Chromosome</keyword>
<keyword evidence="8" id="KW-1185">Reference proteome</keyword>
<evidence type="ECO:0000256" key="1">
    <source>
        <dbReference type="ARBA" id="ARBA00004123"/>
    </source>
</evidence>
<accession>A0ABD1E9Y3</accession>
<keyword evidence="5" id="KW-0469">Meiosis</keyword>
<dbReference type="PANTHER" id="PTHR48225:SF7">
    <property type="entry name" value="MEIOSIS-SPECIFIC PROTEIN HOP1"/>
    <property type="match status" value="1"/>
</dbReference>
<evidence type="ECO:0000313" key="8">
    <source>
        <dbReference type="Proteomes" id="UP001566132"/>
    </source>
</evidence>